<evidence type="ECO:0000256" key="5">
    <source>
        <dbReference type="ARBA" id="ARBA00022801"/>
    </source>
</evidence>
<keyword evidence="8 10" id="KW-0238">DNA-binding</keyword>
<proteinExistence type="inferred from homology"/>
<dbReference type="InterPro" id="IPR031327">
    <property type="entry name" value="MCM"/>
</dbReference>
<gene>
    <name evidence="14" type="primary">LOC113788371</name>
</gene>
<dbReference type="Gene3D" id="3.40.50.300">
    <property type="entry name" value="P-loop containing nucleotide triphosphate hydrolases"/>
    <property type="match status" value="1"/>
</dbReference>
<evidence type="ECO:0000256" key="4">
    <source>
        <dbReference type="ARBA" id="ARBA00022741"/>
    </source>
</evidence>
<dbReference type="InterPro" id="IPR027417">
    <property type="entry name" value="P-loop_NTPase"/>
</dbReference>
<dbReference type="PROSITE" id="PS50051">
    <property type="entry name" value="MCM_2"/>
    <property type="match status" value="1"/>
</dbReference>
<sequence>MSSEILVKDEIDPNAIVKVNECVEKKSNRVLLDLKTLNSLVPKLASYLINDPYIYYAALDESIKNISNVLTTHDENNYLHYVVNKEKGVNLGITGWLGVNSVTPRGIHNRLVNKMILVEGIVTRCAPVSSTLTKGVYFAEALERYFTREHNDKFSIKPKTALSTGISFELVKISDGTKVSLAHGLSEYNDVQIITIQEVPETVPTGQLPRGLDIVCCDDLVNSCKPGDRIRAIGVLKCNVYNNFGLISGLAKMFLIVNSIEVIGKSKIPKEISFSLMKHFKEVANHFKTLELIAASIAPSISGLEIVKKGLALQLVGGVRRISSVDKTQMRGDIHILLIGDPSCGKSQLLRYILKLAPLAISATGRGSSAVGLTAAVVADGSSGQRRLEAGAMVLADGGIVCIDEFDKMNEDDRVAIHEVMEQQNVSINKAGITATLNARTCVLAAANPNKGSFDDKQSYLKQINFPDSLLSRFDLIYLIKETKTAEHDRRIAKHVLSQLQCTQTNELYDQVTLDRNIKSERTANVIVQPYNKQIENPENMIVWAKHPATTLDETFILPHGISSILNFDFLKIYIDYCRNQITPELSAEACEAIAEFYSEIRDKIAHQIIFESDPKLNLPTPRLLEACIRLATAHAKLKMKQTIDEIDVEEAKKLISYTVLNENLDDFAEDVHNIDKAPNSVNRARLYNNSKLIDVSYLDYTPTKQIRVSVTPDRDLIKKQNSEHALVQMLHKLHTELGEECWDIKYVYAYAKKHNIINTNEELLTLITRLQSLNVLMMIGEKIYLI</sequence>
<dbReference type="GO" id="GO:0005524">
    <property type="term" value="F:ATP binding"/>
    <property type="evidence" value="ECO:0007669"/>
    <property type="project" value="UniProtKB-UniRule"/>
</dbReference>
<dbReference type="PRINTS" id="PR01659">
    <property type="entry name" value="MCMPROTEIN3"/>
</dbReference>
<dbReference type="KEGG" id="dpte:113788371"/>
<dbReference type="PRINTS" id="PR01657">
    <property type="entry name" value="MCMFAMILY"/>
</dbReference>
<keyword evidence="13" id="KW-1185">Reference proteome</keyword>
<organism evidence="13 14">
    <name type="scientific">Dermatophagoides pteronyssinus</name>
    <name type="common">European house dust mite</name>
    <dbReference type="NCBI Taxonomy" id="6956"/>
    <lineage>
        <taxon>Eukaryota</taxon>
        <taxon>Metazoa</taxon>
        <taxon>Ecdysozoa</taxon>
        <taxon>Arthropoda</taxon>
        <taxon>Chelicerata</taxon>
        <taxon>Arachnida</taxon>
        <taxon>Acari</taxon>
        <taxon>Acariformes</taxon>
        <taxon>Sarcoptiformes</taxon>
        <taxon>Astigmata</taxon>
        <taxon>Psoroptidia</taxon>
        <taxon>Analgoidea</taxon>
        <taxon>Pyroglyphidae</taxon>
        <taxon>Dermatophagoidinae</taxon>
        <taxon>Dermatophagoides</taxon>
    </lineage>
</organism>
<evidence type="ECO:0000256" key="9">
    <source>
        <dbReference type="ARBA" id="ARBA00023242"/>
    </source>
</evidence>
<comment type="catalytic activity">
    <reaction evidence="11">
        <text>ATP + H2O = ADP + phosphate + H(+)</text>
        <dbReference type="Rhea" id="RHEA:13065"/>
        <dbReference type="ChEBI" id="CHEBI:15377"/>
        <dbReference type="ChEBI" id="CHEBI:15378"/>
        <dbReference type="ChEBI" id="CHEBI:30616"/>
        <dbReference type="ChEBI" id="CHEBI:43474"/>
        <dbReference type="ChEBI" id="CHEBI:456216"/>
        <dbReference type="EC" id="3.6.4.12"/>
    </reaction>
</comment>
<evidence type="ECO:0000313" key="13">
    <source>
        <dbReference type="Proteomes" id="UP000515146"/>
    </source>
</evidence>
<dbReference type="InParanoid" id="A0A6P6XJB8"/>
<evidence type="ECO:0000256" key="11">
    <source>
        <dbReference type="RuleBase" id="RU368061"/>
    </source>
</evidence>
<keyword evidence="4 10" id="KW-0547">Nucleotide-binding</keyword>
<comment type="similarity">
    <text evidence="2 10">Belongs to the MCM family.</text>
</comment>
<dbReference type="GO" id="GO:1902975">
    <property type="term" value="P:mitotic DNA replication initiation"/>
    <property type="evidence" value="ECO:0007669"/>
    <property type="project" value="TreeGrafter"/>
</dbReference>
<dbReference type="RefSeq" id="XP_027193635.1">
    <property type="nucleotide sequence ID" value="XM_027337834.1"/>
</dbReference>
<dbReference type="GO" id="GO:0003697">
    <property type="term" value="F:single-stranded DNA binding"/>
    <property type="evidence" value="ECO:0007669"/>
    <property type="project" value="TreeGrafter"/>
</dbReference>
<dbReference type="InterPro" id="IPR008046">
    <property type="entry name" value="Mcm3"/>
</dbReference>
<dbReference type="GO" id="GO:0006271">
    <property type="term" value="P:DNA strand elongation involved in DNA replication"/>
    <property type="evidence" value="ECO:0007669"/>
    <property type="project" value="TreeGrafter"/>
</dbReference>
<dbReference type="CDD" id="cd17706">
    <property type="entry name" value="MCM"/>
    <property type="match status" value="1"/>
</dbReference>
<dbReference type="GO" id="GO:0042555">
    <property type="term" value="C:MCM complex"/>
    <property type="evidence" value="ECO:0007669"/>
    <property type="project" value="UniProtKB-UniRule"/>
</dbReference>
<dbReference type="PANTHER" id="PTHR11630:SF46">
    <property type="entry name" value="DNA REPLICATION LICENSING FACTOR MCM3-RELATED"/>
    <property type="match status" value="1"/>
</dbReference>
<dbReference type="InterPro" id="IPR003593">
    <property type="entry name" value="AAA+_ATPase"/>
</dbReference>
<dbReference type="InterPro" id="IPR041562">
    <property type="entry name" value="MCM_lid"/>
</dbReference>
<dbReference type="InterPro" id="IPR033762">
    <property type="entry name" value="MCM_OB"/>
</dbReference>
<evidence type="ECO:0000256" key="8">
    <source>
        <dbReference type="ARBA" id="ARBA00023125"/>
    </source>
</evidence>
<keyword evidence="9 11" id="KW-0539">Nucleus</keyword>
<evidence type="ECO:0000256" key="6">
    <source>
        <dbReference type="ARBA" id="ARBA00022806"/>
    </source>
</evidence>
<dbReference type="Proteomes" id="UP000515146">
    <property type="component" value="Unplaced"/>
</dbReference>
<reference evidence="14" key="1">
    <citation type="submission" date="2025-08" db="UniProtKB">
        <authorList>
            <consortium name="RefSeq"/>
        </authorList>
    </citation>
    <scope>IDENTIFICATION</scope>
    <source>
        <strain evidence="14">Airmid</strain>
    </source>
</reference>
<comment type="subunit">
    <text evidence="11">Component of the MCM2-7 complex.</text>
</comment>
<evidence type="ECO:0000313" key="14">
    <source>
        <dbReference type="RefSeq" id="XP_027193635.1"/>
    </source>
</evidence>
<dbReference type="Pfam" id="PF17855">
    <property type="entry name" value="MCM_lid"/>
    <property type="match status" value="1"/>
</dbReference>
<dbReference type="PROSITE" id="PS00847">
    <property type="entry name" value="MCM_1"/>
    <property type="match status" value="1"/>
</dbReference>
<dbReference type="GO" id="GO:0017116">
    <property type="term" value="F:single-stranded DNA helicase activity"/>
    <property type="evidence" value="ECO:0007669"/>
    <property type="project" value="TreeGrafter"/>
</dbReference>
<evidence type="ECO:0000256" key="1">
    <source>
        <dbReference type="ARBA" id="ARBA00004123"/>
    </source>
</evidence>
<evidence type="ECO:0000256" key="2">
    <source>
        <dbReference type="ARBA" id="ARBA00008010"/>
    </source>
</evidence>
<evidence type="ECO:0000259" key="12">
    <source>
        <dbReference type="PROSITE" id="PS50051"/>
    </source>
</evidence>
<dbReference type="Pfam" id="PF17207">
    <property type="entry name" value="MCM_OB"/>
    <property type="match status" value="1"/>
</dbReference>
<evidence type="ECO:0000256" key="7">
    <source>
        <dbReference type="ARBA" id="ARBA00022840"/>
    </source>
</evidence>
<dbReference type="GO" id="GO:0000727">
    <property type="term" value="P:double-strand break repair via break-induced replication"/>
    <property type="evidence" value="ECO:0007669"/>
    <property type="project" value="TreeGrafter"/>
</dbReference>
<evidence type="ECO:0000256" key="3">
    <source>
        <dbReference type="ARBA" id="ARBA00022705"/>
    </source>
</evidence>
<accession>A0A6P6XJB8</accession>
<dbReference type="EC" id="3.6.4.12" evidence="11"/>
<dbReference type="InterPro" id="IPR018525">
    <property type="entry name" value="MCM_CS"/>
</dbReference>
<dbReference type="SUPFAM" id="SSF52540">
    <property type="entry name" value="P-loop containing nucleoside triphosphate hydrolases"/>
    <property type="match status" value="1"/>
</dbReference>
<keyword evidence="7 10" id="KW-0067">ATP-binding</keyword>
<dbReference type="SMART" id="SM00382">
    <property type="entry name" value="AAA"/>
    <property type="match status" value="1"/>
</dbReference>
<dbReference type="Gene3D" id="2.40.50.140">
    <property type="entry name" value="Nucleic acid-binding proteins"/>
    <property type="match status" value="1"/>
</dbReference>
<comment type="subcellular location">
    <subcellularLocation>
        <location evidence="1 11">Nucleus</location>
    </subcellularLocation>
</comment>
<dbReference type="GO" id="GO:0005634">
    <property type="term" value="C:nucleus"/>
    <property type="evidence" value="ECO:0007669"/>
    <property type="project" value="UniProtKB-SubCell"/>
</dbReference>
<dbReference type="InterPro" id="IPR012340">
    <property type="entry name" value="NA-bd_OB-fold"/>
</dbReference>
<dbReference type="OrthoDB" id="1882346at2759"/>
<dbReference type="SUPFAM" id="SSF50249">
    <property type="entry name" value="Nucleic acid-binding proteins"/>
    <property type="match status" value="1"/>
</dbReference>
<dbReference type="SMART" id="SM00350">
    <property type="entry name" value="MCM"/>
    <property type="match status" value="1"/>
</dbReference>
<dbReference type="PANTHER" id="PTHR11630">
    <property type="entry name" value="DNA REPLICATION LICENSING FACTOR MCM FAMILY MEMBER"/>
    <property type="match status" value="1"/>
</dbReference>
<dbReference type="AlphaFoldDB" id="A0A6P6XJB8"/>
<name>A0A6P6XJB8_DERPT</name>
<keyword evidence="3 11" id="KW-0235">DNA replication</keyword>
<feature type="domain" description="MCM C-terminal AAA(+) ATPase" evidence="12">
    <location>
        <begin position="289"/>
        <end position="496"/>
    </location>
</feature>
<dbReference type="Gene3D" id="2.20.28.10">
    <property type="match status" value="1"/>
</dbReference>
<keyword evidence="5 11" id="KW-0378">Hydrolase</keyword>
<dbReference type="Pfam" id="PF00493">
    <property type="entry name" value="MCM"/>
    <property type="match status" value="1"/>
</dbReference>
<dbReference type="GO" id="GO:0016787">
    <property type="term" value="F:hydrolase activity"/>
    <property type="evidence" value="ECO:0007669"/>
    <property type="project" value="UniProtKB-KW"/>
</dbReference>
<keyword evidence="6 11" id="KW-0347">Helicase</keyword>
<evidence type="ECO:0000256" key="10">
    <source>
        <dbReference type="RuleBase" id="RU004070"/>
    </source>
</evidence>
<protein>
    <recommendedName>
        <fullName evidence="11">DNA replication licensing factor MCM3</fullName>
        <ecNumber evidence="11">3.6.4.12</ecNumber>
    </recommendedName>
</protein>
<comment type="function">
    <text evidence="11">Acts as component of the MCM2-7 complex (MCM complex) which is the replicative helicase essential for 'once per cell cycle' DNA replication initiation and elongation in eukaryotic cells. The active ATPase sites in the MCM2-7 ring are formed through the interaction surfaces of two neighboring subunits such that a critical structure of a conserved arginine finger motif is provided in trans relative to the ATP-binding site of the Walker A box of the adjacent subunit. The six ATPase active sites, however, are likely to contribute differentially to the complex helicase activity.</text>
</comment>
<dbReference type="InterPro" id="IPR001208">
    <property type="entry name" value="MCM_dom"/>
</dbReference>